<dbReference type="Proteomes" id="UP000198915">
    <property type="component" value="Unassembled WGS sequence"/>
</dbReference>
<evidence type="ECO:0000256" key="4">
    <source>
        <dbReference type="ARBA" id="ARBA00022741"/>
    </source>
</evidence>
<feature type="domain" description="PhoH-like protein" evidence="7">
    <location>
        <begin position="112"/>
        <end position="314"/>
    </location>
</feature>
<organism evidence="8 9">
    <name type="scientific">Brevibacillus centrosporus</name>
    <dbReference type="NCBI Taxonomy" id="54910"/>
    <lineage>
        <taxon>Bacteria</taxon>
        <taxon>Bacillati</taxon>
        <taxon>Bacillota</taxon>
        <taxon>Bacilli</taxon>
        <taxon>Bacillales</taxon>
        <taxon>Paenibacillaceae</taxon>
        <taxon>Brevibacillus</taxon>
    </lineage>
</organism>
<comment type="subcellular location">
    <subcellularLocation>
        <location evidence="1">Cytoplasm</location>
    </subcellularLocation>
</comment>
<dbReference type="GO" id="GO:0005829">
    <property type="term" value="C:cytosol"/>
    <property type="evidence" value="ECO:0007669"/>
    <property type="project" value="TreeGrafter"/>
</dbReference>
<evidence type="ECO:0000256" key="1">
    <source>
        <dbReference type="ARBA" id="ARBA00004496"/>
    </source>
</evidence>
<dbReference type="InterPro" id="IPR027417">
    <property type="entry name" value="P-loop_NTPase"/>
</dbReference>
<protein>
    <recommendedName>
        <fullName evidence="6">PhoH-like protein</fullName>
    </recommendedName>
</protein>
<dbReference type="SUPFAM" id="SSF52540">
    <property type="entry name" value="P-loop containing nucleoside triphosphate hydrolases"/>
    <property type="match status" value="1"/>
</dbReference>
<evidence type="ECO:0000256" key="3">
    <source>
        <dbReference type="ARBA" id="ARBA00022490"/>
    </source>
</evidence>
<dbReference type="PANTHER" id="PTHR30473:SF1">
    <property type="entry name" value="PHOH-LIKE PROTEIN"/>
    <property type="match status" value="1"/>
</dbReference>
<evidence type="ECO:0000313" key="8">
    <source>
        <dbReference type="EMBL" id="SFK04507.1"/>
    </source>
</evidence>
<reference evidence="9" key="1">
    <citation type="submission" date="2016-10" db="EMBL/GenBank/DDBJ databases">
        <authorList>
            <person name="Varghese N."/>
            <person name="Submissions S."/>
        </authorList>
    </citation>
    <scope>NUCLEOTIDE SEQUENCE [LARGE SCALE GENOMIC DNA]</scope>
    <source>
        <strain evidence="9">OK042</strain>
    </source>
</reference>
<dbReference type="InterPro" id="IPR003714">
    <property type="entry name" value="PhoH"/>
</dbReference>
<name>A0A1I3WCK4_9BACL</name>
<evidence type="ECO:0000256" key="5">
    <source>
        <dbReference type="ARBA" id="ARBA00022840"/>
    </source>
</evidence>
<evidence type="ECO:0000256" key="2">
    <source>
        <dbReference type="ARBA" id="ARBA00010393"/>
    </source>
</evidence>
<evidence type="ECO:0000256" key="6">
    <source>
        <dbReference type="ARBA" id="ARBA00039970"/>
    </source>
</evidence>
<dbReference type="RefSeq" id="WP_092268998.1">
    <property type="nucleotide sequence ID" value="NZ_BJOE01000013.1"/>
</dbReference>
<dbReference type="FunFam" id="3.40.50.300:FF:000013">
    <property type="entry name" value="PhoH family ATPase"/>
    <property type="match status" value="1"/>
</dbReference>
<dbReference type="STRING" id="1884381.SAMN05518846_10823"/>
<evidence type="ECO:0000313" key="9">
    <source>
        <dbReference type="Proteomes" id="UP000198915"/>
    </source>
</evidence>
<evidence type="ECO:0000259" key="7">
    <source>
        <dbReference type="Pfam" id="PF02562"/>
    </source>
</evidence>
<dbReference type="AlphaFoldDB" id="A0A1I3WCK4"/>
<proteinExistence type="inferred from homology"/>
<keyword evidence="4" id="KW-0547">Nucleotide-binding</keyword>
<keyword evidence="3" id="KW-0963">Cytoplasm</keyword>
<dbReference type="GO" id="GO:0005524">
    <property type="term" value="F:ATP binding"/>
    <property type="evidence" value="ECO:0007669"/>
    <property type="project" value="UniProtKB-KW"/>
</dbReference>
<dbReference type="PANTHER" id="PTHR30473">
    <property type="entry name" value="PROTEIN PHOH"/>
    <property type="match status" value="1"/>
</dbReference>
<dbReference type="Pfam" id="PF02562">
    <property type="entry name" value="PhoH"/>
    <property type="match status" value="1"/>
</dbReference>
<sequence length="324" mass="35996">MHLQDEVRIPFADASEALLLFGPHDAYLTLIEEKSSAKIMTREGELVISGDKPEVDKLAELVGILLQLIRRGIALSERDISYAMMLTNQGDAAQLLDVYDEEVARTQRGKLIRAKTLGQRHYLSAIKKKDIVFGIGPAGTGKTYLAVVTAVNALKNARVKRIVLTRPAVEAGESLGFLPGDLQEKVDPYLRPLYDALYDMLGNEQVAKMMERGLIEVAPLAYMRGRTLEDSFVILDEAQNTTPEQMKMFLTRLGFGSKMVITGDVTQVDLPKGKKSGLREAQRILSPIADVAFIHFQEGDVVRHSLVQKIIQAYAKEEVEHNYG</sequence>
<dbReference type="GeneID" id="301130291"/>
<keyword evidence="9" id="KW-1185">Reference proteome</keyword>
<dbReference type="Gene3D" id="3.40.50.300">
    <property type="entry name" value="P-loop containing nucleotide triphosphate hydrolases"/>
    <property type="match status" value="1"/>
</dbReference>
<dbReference type="EMBL" id="FORT01000008">
    <property type="protein sequence ID" value="SFK04507.1"/>
    <property type="molecule type" value="Genomic_DNA"/>
</dbReference>
<gene>
    <name evidence="8" type="ORF">SAMN05518846_10823</name>
</gene>
<accession>A0A1I3WCK4</accession>
<comment type="similarity">
    <text evidence="2">Belongs to the PhoH family.</text>
</comment>
<keyword evidence="5" id="KW-0067">ATP-binding</keyword>
<dbReference type="InterPro" id="IPR051451">
    <property type="entry name" value="PhoH2-like"/>
</dbReference>